<dbReference type="SUPFAM" id="SSF81340">
    <property type="entry name" value="Clc chloride channel"/>
    <property type="match status" value="1"/>
</dbReference>
<dbReference type="SUPFAM" id="SSF54631">
    <property type="entry name" value="CBS-domain pair"/>
    <property type="match status" value="1"/>
</dbReference>
<feature type="transmembrane region" description="Helical" evidence="11">
    <location>
        <begin position="356"/>
        <end position="378"/>
    </location>
</feature>
<keyword evidence="4 11" id="KW-1133">Transmembrane helix</keyword>
<accession>A0A7X6DQX4</accession>
<reference evidence="13 14" key="1">
    <citation type="journal article" date="2020" name="Nature">
        <title>Bacterial chemolithoautotrophy via manganese oxidation.</title>
        <authorList>
            <person name="Yu H."/>
            <person name="Leadbetter J.R."/>
        </authorList>
    </citation>
    <scope>NUCLEOTIDE SEQUENCE [LARGE SCALE GENOMIC DNA]</scope>
    <source>
        <strain evidence="13 14">Mn-1</strain>
    </source>
</reference>
<dbReference type="CDD" id="cd00400">
    <property type="entry name" value="Voltage_gated_ClC"/>
    <property type="match status" value="1"/>
</dbReference>
<dbReference type="PANTHER" id="PTHR43427:SF6">
    <property type="entry name" value="CHLORIDE CHANNEL PROTEIN CLC-E"/>
    <property type="match status" value="1"/>
</dbReference>
<dbReference type="CDD" id="cd02205">
    <property type="entry name" value="CBS_pair_SF"/>
    <property type="match status" value="1"/>
</dbReference>
<evidence type="ECO:0000313" key="13">
    <source>
        <dbReference type="EMBL" id="NKE71757.1"/>
    </source>
</evidence>
<dbReference type="PROSITE" id="PS51371">
    <property type="entry name" value="CBS"/>
    <property type="match status" value="2"/>
</dbReference>
<feature type="domain" description="CBS" evidence="12">
    <location>
        <begin position="538"/>
        <end position="596"/>
    </location>
</feature>
<evidence type="ECO:0000256" key="2">
    <source>
        <dbReference type="ARBA" id="ARBA00022448"/>
    </source>
</evidence>
<comment type="caution">
    <text evidence="13">The sequence shown here is derived from an EMBL/GenBank/DDBJ whole genome shotgun (WGS) entry which is preliminary data.</text>
</comment>
<dbReference type="EMBL" id="VTOW01000002">
    <property type="protein sequence ID" value="NKE71757.1"/>
    <property type="molecule type" value="Genomic_DNA"/>
</dbReference>
<evidence type="ECO:0000256" key="8">
    <source>
        <dbReference type="ARBA" id="ARBA00023214"/>
    </source>
</evidence>
<keyword evidence="7" id="KW-0869">Chloride channel</keyword>
<evidence type="ECO:0000256" key="7">
    <source>
        <dbReference type="ARBA" id="ARBA00023173"/>
    </source>
</evidence>
<keyword evidence="10" id="KW-0129">CBS domain</keyword>
<evidence type="ECO:0000313" key="14">
    <source>
        <dbReference type="Proteomes" id="UP000534783"/>
    </source>
</evidence>
<evidence type="ECO:0000259" key="12">
    <source>
        <dbReference type="PROSITE" id="PS51371"/>
    </source>
</evidence>
<gene>
    <name evidence="13" type="ORF">MNODULE_13500</name>
</gene>
<dbReference type="SMART" id="SM00116">
    <property type="entry name" value="CBS"/>
    <property type="match status" value="2"/>
</dbReference>
<sequence>MAPVSKSSTTEGLPVAPALEAAHVPQRATRVDRRVVQMTFVAVLIALVAGVIAQGLAHLIDLITNIAFYGRFALTPVSPAGHQLGIFVLFVPVVGGILVGFMARYGSKSIRGHGIPEAMEQVLINQSRIPARMAFLKPISAAIAIGTGGPFGAEGPIIATGGALGSVVGQLLKTTADERKILLSAGAAAGMSATFGSPVSAVLLAIELLLFEFRPRSFIPVALASVTAAAVRMGFVGAAPAFAMPELAQPAGAAIASYIFLGAAVGVVSVYITRAVYAIEDGFEHLPIHWMWWPALGAVAVGVIGYAVPRTLGIGYENIEEILSGEITGQALVILFTFKFISWAVSLGSGTSGGTLAPLFTIGGGLGAALGSATLFLFPHIGLDVRVAALVGMAAIFAGASRALLASVVFAFETTMQPLGLLPLLGGCTAAYLVSSLLMKHTIMTEKIARRGVQVLTEYTVDSLAQTLVRESASYPAVSLKADMTVEQVRSWVALDLPESRHQGFPILDPEGRLIGVLTRRDLFDPNIPVTTPLRELIKRPPAVVFEAHTLREAADLMVEEDIGRLPVITRSHPSKVVAMLTRSDLLLAHRKRLEEAHQMQQSIRWGKGPSASG</sequence>
<feature type="transmembrane region" description="Helical" evidence="11">
    <location>
        <begin position="218"/>
        <end position="243"/>
    </location>
</feature>
<evidence type="ECO:0000256" key="4">
    <source>
        <dbReference type="ARBA" id="ARBA00022989"/>
    </source>
</evidence>
<keyword evidence="9" id="KW-0407">Ion channel</keyword>
<keyword evidence="3 11" id="KW-0812">Transmembrane</keyword>
<evidence type="ECO:0000256" key="3">
    <source>
        <dbReference type="ARBA" id="ARBA00022692"/>
    </source>
</evidence>
<protein>
    <submittedName>
        <fullName evidence="13">Chloride channel protein</fullName>
    </submittedName>
</protein>
<feature type="transmembrane region" description="Helical" evidence="11">
    <location>
        <begin position="255"/>
        <end position="279"/>
    </location>
</feature>
<dbReference type="Gene3D" id="1.10.3080.10">
    <property type="entry name" value="Clc chloride channel"/>
    <property type="match status" value="1"/>
</dbReference>
<evidence type="ECO:0000256" key="1">
    <source>
        <dbReference type="ARBA" id="ARBA00004141"/>
    </source>
</evidence>
<dbReference type="InterPro" id="IPR014743">
    <property type="entry name" value="Cl-channel_core"/>
</dbReference>
<dbReference type="Pfam" id="PF00654">
    <property type="entry name" value="Voltage_CLC"/>
    <property type="match status" value="1"/>
</dbReference>
<feature type="domain" description="CBS" evidence="12">
    <location>
        <begin position="473"/>
        <end position="537"/>
    </location>
</feature>
<keyword evidence="8" id="KW-0868">Chloride</keyword>
<dbReference type="RefSeq" id="WP_168060678.1">
    <property type="nucleotide sequence ID" value="NZ_VTOW01000002.1"/>
</dbReference>
<dbReference type="AlphaFoldDB" id="A0A7X6DQX4"/>
<dbReference type="InterPro" id="IPR001807">
    <property type="entry name" value="ClC"/>
</dbReference>
<feature type="transmembrane region" description="Helical" evidence="11">
    <location>
        <begin position="35"/>
        <end position="60"/>
    </location>
</feature>
<evidence type="ECO:0000256" key="6">
    <source>
        <dbReference type="ARBA" id="ARBA00023136"/>
    </source>
</evidence>
<dbReference type="PANTHER" id="PTHR43427">
    <property type="entry name" value="CHLORIDE CHANNEL PROTEIN CLC-E"/>
    <property type="match status" value="1"/>
</dbReference>
<feature type="transmembrane region" description="Helical" evidence="11">
    <location>
        <begin position="291"/>
        <end position="308"/>
    </location>
</feature>
<proteinExistence type="predicted"/>
<evidence type="ECO:0000256" key="9">
    <source>
        <dbReference type="ARBA" id="ARBA00023303"/>
    </source>
</evidence>
<keyword evidence="6 11" id="KW-0472">Membrane</keyword>
<dbReference type="Pfam" id="PF00571">
    <property type="entry name" value="CBS"/>
    <property type="match status" value="2"/>
</dbReference>
<dbReference type="GO" id="GO:0005254">
    <property type="term" value="F:chloride channel activity"/>
    <property type="evidence" value="ECO:0007669"/>
    <property type="project" value="UniProtKB-KW"/>
</dbReference>
<evidence type="ECO:0000256" key="10">
    <source>
        <dbReference type="PROSITE-ProRule" id="PRU00703"/>
    </source>
</evidence>
<comment type="subcellular location">
    <subcellularLocation>
        <location evidence="1">Membrane</location>
        <topology evidence="1">Multi-pass membrane protein</topology>
    </subcellularLocation>
</comment>
<dbReference type="GO" id="GO:0034707">
    <property type="term" value="C:chloride channel complex"/>
    <property type="evidence" value="ECO:0007669"/>
    <property type="project" value="UniProtKB-KW"/>
</dbReference>
<keyword evidence="2" id="KW-0813">Transport</keyword>
<dbReference type="Gene3D" id="3.10.580.10">
    <property type="entry name" value="CBS-domain"/>
    <property type="match status" value="2"/>
</dbReference>
<organism evidence="13 14">
    <name type="scientific">Candidatus Manganitrophus noduliformans</name>
    <dbReference type="NCBI Taxonomy" id="2606439"/>
    <lineage>
        <taxon>Bacteria</taxon>
        <taxon>Pseudomonadati</taxon>
        <taxon>Nitrospirota</taxon>
        <taxon>Nitrospiria</taxon>
        <taxon>Candidatus Troglogloeales</taxon>
        <taxon>Candidatus Manganitrophaceae</taxon>
        <taxon>Candidatus Manganitrophus</taxon>
    </lineage>
</organism>
<feature type="transmembrane region" description="Helical" evidence="11">
    <location>
        <begin position="418"/>
        <end position="438"/>
    </location>
</feature>
<feature type="transmembrane region" description="Helical" evidence="11">
    <location>
        <begin position="329"/>
        <end position="350"/>
    </location>
</feature>
<evidence type="ECO:0000256" key="5">
    <source>
        <dbReference type="ARBA" id="ARBA00023065"/>
    </source>
</evidence>
<feature type="transmembrane region" description="Helical" evidence="11">
    <location>
        <begin position="80"/>
        <end position="103"/>
    </location>
</feature>
<dbReference type="InterPro" id="IPR046342">
    <property type="entry name" value="CBS_dom_sf"/>
</dbReference>
<dbReference type="InterPro" id="IPR000644">
    <property type="entry name" value="CBS_dom"/>
</dbReference>
<dbReference type="InterPro" id="IPR050368">
    <property type="entry name" value="ClC-type_chloride_channel"/>
</dbReference>
<feature type="transmembrane region" description="Helical" evidence="11">
    <location>
        <begin position="181"/>
        <end position="206"/>
    </location>
</feature>
<keyword evidence="14" id="KW-1185">Reference proteome</keyword>
<feature type="transmembrane region" description="Helical" evidence="11">
    <location>
        <begin position="390"/>
        <end position="412"/>
    </location>
</feature>
<dbReference type="Proteomes" id="UP000534783">
    <property type="component" value="Unassembled WGS sequence"/>
</dbReference>
<keyword evidence="5" id="KW-0406">Ion transport</keyword>
<evidence type="ECO:0000256" key="11">
    <source>
        <dbReference type="SAM" id="Phobius"/>
    </source>
</evidence>
<dbReference type="PRINTS" id="PR00762">
    <property type="entry name" value="CLCHANNEL"/>
</dbReference>
<name>A0A7X6DQX4_9BACT</name>